<dbReference type="AlphaFoldDB" id="A0AAV8XZ86"/>
<evidence type="ECO:0000256" key="1">
    <source>
        <dbReference type="ARBA" id="ARBA00022490"/>
    </source>
</evidence>
<organism evidence="5 6">
    <name type="scientific">Aromia moschata</name>
    <dbReference type="NCBI Taxonomy" id="1265417"/>
    <lineage>
        <taxon>Eukaryota</taxon>
        <taxon>Metazoa</taxon>
        <taxon>Ecdysozoa</taxon>
        <taxon>Arthropoda</taxon>
        <taxon>Hexapoda</taxon>
        <taxon>Insecta</taxon>
        <taxon>Pterygota</taxon>
        <taxon>Neoptera</taxon>
        <taxon>Endopterygota</taxon>
        <taxon>Coleoptera</taxon>
        <taxon>Polyphaga</taxon>
        <taxon>Cucujiformia</taxon>
        <taxon>Chrysomeloidea</taxon>
        <taxon>Cerambycidae</taxon>
        <taxon>Cerambycinae</taxon>
        <taxon>Callichromatini</taxon>
        <taxon>Aromia</taxon>
    </lineage>
</organism>
<feature type="domain" description="Kinesin-like protein KIF2A-like N-terminal" evidence="4">
    <location>
        <begin position="5"/>
        <end position="39"/>
    </location>
</feature>
<proteinExistence type="predicted"/>
<keyword evidence="1" id="KW-0963">Cytoplasm</keyword>
<dbReference type="InterPro" id="IPR054473">
    <property type="entry name" value="KIF2A-like_N"/>
</dbReference>
<evidence type="ECO:0000313" key="6">
    <source>
        <dbReference type="Proteomes" id="UP001162162"/>
    </source>
</evidence>
<protein>
    <recommendedName>
        <fullName evidence="4">Kinesin-like protein KIF2A-like N-terminal domain-containing protein</fullName>
    </recommendedName>
</protein>
<dbReference type="Proteomes" id="UP001162162">
    <property type="component" value="Unassembled WGS sequence"/>
</dbReference>
<dbReference type="GO" id="GO:0005874">
    <property type="term" value="C:microtubule"/>
    <property type="evidence" value="ECO:0007669"/>
    <property type="project" value="UniProtKB-KW"/>
</dbReference>
<gene>
    <name evidence="5" type="ORF">NQ318_013565</name>
</gene>
<reference evidence="5" key="1">
    <citation type="journal article" date="2023" name="Insect Mol. Biol.">
        <title>Genome sequencing provides insights into the evolution of gene families encoding plant cell wall-degrading enzymes in longhorned beetles.</title>
        <authorList>
            <person name="Shin N.R."/>
            <person name="Okamura Y."/>
            <person name="Kirsch R."/>
            <person name="Pauchet Y."/>
        </authorList>
    </citation>
    <scope>NUCLEOTIDE SEQUENCE</scope>
    <source>
        <strain evidence="5">AMC_N1</strain>
    </source>
</reference>
<dbReference type="EMBL" id="JAPWTK010000271">
    <property type="protein sequence ID" value="KAJ8943984.1"/>
    <property type="molecule type" value="Genomic_DNA"/>
</dbReference>
<keyword evidence="6" id="KW-1185">Reference proteome</keyword>
<evidence type="ECO:0000256" key="3">
    <source>
        <dbReference type="ARBA" id="ARBA00023054"/>
    </source>
</evidence>
<accession>A0AAV8XZ86</accession>
<sequence>MQCIQGRVHSAIVAAINNEMRCATVEWFEQGKEIDMAAIESLNPDIIIPKPGEKYNVIDRTYE</sequence>
<comment type="caution">
    <text evidence="5">The sequence shown here is derived from an EMBL/GenBank/DDBJ whole genome shotgun (WGS) entry which is preliminary data.</text>
</comment>
<evidence type="ECO:0000259" key="4">
    <source>
        <dbReference type="Pfam" id="PF22923"/>
    </source>
</evidence>
<dbReference type="Pfam" id="PF22923">
    <property type="entry name" value="KIF2A-like_1st"/>
    <property type="match status" value="1"/>
</dbReference>
<keyword evidence="2" id="KW-0493">Microtubule</keyword>
<keyword evidence="3" id="KW-0175">Coiled coil</keyword>
<name>A0AAV8XZ86_9CUCU</name>
<evidence type="ECO:0000313" key="5">
    <source>
        <dbReference type="EMBL" id="KAJ8943984.1"/>
    </source>
</evidence>
<evidence type="ECO:0000256" key="2">
    <source>
        <dbReference type="ARBA" id="ARBA00022701"/>
    </source>
</evidence>